<dbReference type="Proteomes" id="UP000179010">
    <property type="component" value="Unassembled WGS sequence"/>
</dbReference>
<dbReference type="PANTHER" id="PTHR40084">
    <property type="entry name" value="PHOSPHOHYDROLASE, PHP FAMILY"/>
    <property type="match status" value="1"/>
</dbReference>
<proteinExistence type="predicted"/>
<dbReference type="AlphaFoldDB" id="A0A1F4PMD1"/>
<protein>
    <submittedName>
        <fullName evidence="1">Uncharacterized protein</fullName>
    </submittedName>
</protein>
<gene>
    <name evidence="1" type="ORF">A2994_02535</name>
</gene>
<evidence type="ECO:0000313" key="2">
    <source>
        <dbReference type="Proteomes" id="UP000179010"/>
    </source>
</evidence>
<evidence type="ECO:0000313" key="1">
    <source>
        <dbReference type="EMBL" id="OGB85013.1"/>
    </source>
</evidence>
<comment type="caution">
    <text evidence="1">The sequence shown here is derived from an EMBL/GenBank/DDBJ whole genome shotgun (WGS) entry which is preliminary data.</text>
</comment>
<reference evidence="1 2" key="1">
    <citation type="journal article" date="2016" name="Nat. Commun.">
        <title>Thousands of microbial genomes shed light on interconnected biogeochemical processes in an aquifer system.</title>
        <authorList>
            <person name="Anantharaman K."/>
            <person name="Brown C.T."/>
            <person name="Hug L.A."/>
            <person name="Sharon I."/>
            <person name="Castelle C.J."/>
            <person name="Probst A.J."/>
            <person name="Thomas B.C."/>
            <person name="Singh A."/>
            <person name="Wilkins M.J."/>
            <person name="Karaoz U."/>
            <person name="Brodie E.L."/>
            <person name="Williams K.H."/>
            <person name="Hubbard S.S."/>
            <person name="Banfield J.F."/>
        </authorList>
    </citation>
    <scope>NUCLEOTIDE SEQUENCE [LARGE SCALE GENOMIC DNA]</scope>
</reference>
<sequence length="218" mass="24090">MYTAIQHPTPDNKIAYTIEFYPEEGKYHYTGHRTCNIRLSPTETKQKGTTCPVCGKPLTVGVMQRVEDLAGRSEEGIKLEKRKLEGLAMEGIGSTVFPSRPPFVMLVPLQEIIAEAIGSPVGSPKVQVQYQRLTGTFRSEFSLLLSAPLEDIRKEAGESIASALDKVRLGDIVIEPGFDGVFGKVKIWKEGDEKLFDASQQQLSMFEPFGSAQDKATH</sequence>
<dbReference type="PANTHER" id="PTHR40084:SF1">
    <property type="entry name" value="PHOSPHOTRANSFERASE"/>
    <property type="match status" value="1"/>
</dbReference>
<name>A0A1F4PMD1_UNCK3</name>
<organism evidence="1 2">
    <name type="scientific">candidate division Kazan bacterium RIFCSPLOWO2_01_FULL_48_13</name>
    <dbReference type="NCBI Taxonomy" id="1798539"/>
    <lineage>
        <taxon>Bacteria</taxon>
        <taxon>Bacteria division Kazan-3B-28</taxon>
    </lineage>
</organism>
<accession>A0A1F4PMD1</accession>
<dbReference type="STRING" id="1798539.A2994_02535"/>
<dbReference type="EMBL" id="METE01000012">
    <property type="protein sequence ID" value="OGB85013.1"/>
    <property type="molecule type" value="Genomic_DNA"/>
</dbReference>